<dbReference type="AlphaFoldDB" id="A0A5M3XB07"/>
<gene>
    <name evidence="2" type="ORF">Aple_008170</name>
</gene>
<sequence>MYTYRDRAVTTNGSDALGDRRRGRSAGELHQGRHREHHPDLLHGQVHALVQQHRHIRVHGERTDVDQEPSGQHGEPSPGQ</sequence>
<feature type="region of interest" description="Disordered" evidence="1">
    <location>
        <begin position="58"/>
        <end position="80"/>
    </location>
</feature>
<name>A0A5M3XB07_9ACTN</name>
<keyword evidence="3" id="KW-1185">Reference proteome</keyword>
<evidence type="ECO:0000313" key="2">
    <source>
        <dbReference type="EMBL" id="GES17922.1"/>
    </source>
</evidence>
<evidence type="ECO:0000313" key="3">
    <source>
        <dbReference type="Proteomes" id="UP000377595"/>
    </source>
</evidence>
<feature type="region of interest" description="Disordered" evidence="1">
    <location>
        <begin position="1"/>
        <end position="40"/>
    </location>
</feature>
<evidence type="ECO:0000256" key="1">
    <source>
        <dbReference type="SAM" id="MobiDB-lite"/>
    </source>
</evidence>
<reference evidence="2 3" key="1">
    <citation type="submission" date="2019-10" db="EMBL/GenBank/DDBJ databases">
        <title>Whole genome shotgun sequence of Acrocarpospora pleiomorpha NBRC 16267.</title>
        <authorList>
            <person name="Ichikawa N."/>
            <person name="Kimura A."/>
            <person name="Kitahashi Y."/>
            <person name="Komaki H."/>
            <person name="Oguchi A."/>
        </authorList>
    </citation>
    <scope>NUCLEOTIDE SEQUENCE [LARGE SCALE GENOMIC DNA]</scope>
    <source>
        <strain evidence="2 3">NBRC 16267</strain>
    </source>
</reference>
<comment type="caution">
    <text evidence="2">The sequence shown here is derived from an EMBL/GenBank/DDBJ whole genome shotgun (WGS) entry which is preliminary data.</text>
</comment>
<organism evidence="2 3">
    <name type="scientific">Acrocarpospora pleiomorpha</name>
    <dbReference type="NCBI Taxonomy" id="90975"/>
    <lineage>
        <taxon>Bacteria</taxon>
        <taxon>Bacillati</taxon>
        <taxon>Actinomycetota</taxon>
        <taxon>Actinomycetes</taxon>
        <taxon>Streptosporangiales</taxon>
        <taxon>Streptosporangiaceae</taxon>
        <taxon>Acrocarpospora</taxon>
    </lineage>
</organism>
<proteinExistence type="predicted"/>
<accession>A0A5M3XB07</accession>
<dbReference type="Proteomes" id="UP000377595">
    <property type="component" value="Unassembled WGS sequence"/>
</dbReference>
<dbReference type="EMBL" id="BLAF01000005">
    <property type="protein sequence ID" value="GES17922.1"/>
    <property type="molecule type" value="Genomic_DNA"/>
</dbReference>
<feature type="compositionally biased region" description="Basic and acidic residues" evidence="1">
    <location>
        <begin position="17"/>
        <end position="40"/>
    </location>
</feature>
<protein>
    <submittedName>
        <fullName evidence="2">Uncharacterized protein</fullName>
    </submittedName>
</protein>